<dbReference type="AlphaFoldDB" id="A0AAU9MH50"/>
<gene>
    <name evidence="1" type="ORF">LVIROSA_LOCUS10730</name>
</gene>
<protein>
    <submittedName>
        <fullName evidence="1">Uncharacterized protein</fullName>
    </submittedName>
</protein>
<organism evidence="1 2">
    <name type="scientific">Lactuca virosa</name>
    <dbReference type="NCBI Taxonomy" id="75947"/>
    <lineage>
        <taxon>Eukaryota</taxon>
        <taxon>Viridiplantae</taxon>
        <taxon>Streptophyta</taxon>
        <taxon>Embryophyta</taxon>
        <taxon>Tracheophyta</taxon>
        <taxon>Spermatophyta</taxon>
        <taxon>Magnoliopsida</taxon>
        <taxon>eudicotyledons</taxon>
        <taxon>Gunneridae</taxon>
        <taxon>Pentapetalae</taxon>
        <taxon>asterids</taxon>
        <taxon>campanulids</taxon>
        <taxon>Asterales</taxon>
        <taxon>Asteraceae</taxon>
        <taxon>Cichorioideae</taxon>
        <taxon>Cichorieae</taxon>
        <taxon>Lactucinae</taxon>
        <taxon>Lactuca</taxon>
    </lineage>
</organism>
<accession>A0AAU9MH50</accession>
<reference evidence="1 2" key="1">
    <citation type="submission" date="2022-01" db="EMBL/GenBank/DDBJ databases">
        <authorList>
            <person name="Xiong W."/>
            <person name="Schranz E."/>
        </authorList>
    </citation>
    <scope>NUCLEOTIDE SEQUENCE [LARGE SCALE GENOMIC DNA]</scope>
</reference>
<proteinExistence type="predicted"/>
<name>A0AAU9MH50_9ASTR</name>
<evidence type="ECO:0000313" key="1">
    <source>
        <dbReference type="EMBL" id="CAH1423454.1"/>
    </source>
</evidence>
<comment type="caution">
    <text evidence="1">The sequence shown here is derived from an EMBL/GenBank/DDBJ whole genome shotgun (WGS) entry which is preliminary data.</text>
</comment>
<dbReference type="Proteomes" id="UP001157418">
    <property type="component" value="Unassembled WGS sequence"/>
</dbReference>
<keyword evidence="2" id="KW-1185">Reference proteome</keyword>
<evidence type="ECO:0000313" key="2">
    <source>
        <dbReference type="Proteomes" id="UP001157418"/>
    </source>
</evidence>
<dbReference type="EMBL" id="CAKMRJ010001112">
    <property type="protein sequence ID" value="CAH1423454.1"/>
    <property type="molecule type" value="Genomic_DNA"/>
</dbReference>
<sequence>MVKKFSREICSWVLERYDEKRNVIRIKNKDIHISRRGVHHMYGLPMGDIPMNLPKKSRSTILVIRNWRNQFSMTRIRLFNPTKFLEKSTDSDKLKEDFSNEGYENVEVIKKYEEFVDDAKAQDSETETETDHADKGEKFVEENINEEQVRNDVPIFVEYVDKGKKFVQDNINDNETRDDDWMDIGPSVPRFDIILIGSKSLEDFKEKIDFLFKSYSCLKPTIDDWINRAWNQFPCNQDILKYDARRNVEFKQFHQNLVLFSGPEVNQHVEVSKELSNVETPNEDVHVSEELRDVQLDQLLMT</sequence>